<name>A0AA88I1I4_ARTSF</name>
<dbReference type="GO" id="GO:0006749">
    <property type="term" value="P:glutathione metabolic process"/>
    <property type="evidence" value="ECO:0007669"/>
    <property type="project" value="TreeGrafter"/>
</dbReference>
<dbReference type="AlphaFoldDB" id="A0AA88I1I4"/>
<comment type="caution">
    <text evidence="6">The sequence shown here is derived from an EMBL/GenBank/DDBJ whole genome shotgun (WGS) entry which is preliminary data.</text>
</comment>
<dbReference type="Pfam" id="PF14497">
    <property type="entry name" value="GST_C_3"/>
    <property type="match status" value="1"/>
</dbReference>
<evidence type="ECO:0000313" key="6">
    <source>
        <dbReference type="EMBL" id="KAK2716416.1"/>
    </source>
</evidence>
<dbReference type="Pfam" id="PF02798">
    <property type="entry name" value="GST_N"/>
    <property type="match status" value="1"/>
</dbReference>
<dbReference type="PROSITE" id="PS50405">
    <property type="entry name" value="GST_CTER"/>
    <property type="match status" value="1"/>
</dbReference>
<evidence type="ECO:0000256" key="2">
    <source>
        <dbReference type="ARBA" id="ARBA00038317"/>
    </source>
</evidence>
<comment type="catalytic activity">
    <reaction evidence="3">
        <text>RX + glutathione = an S-substituted glutathione + a halide anion + H(+)</text>
        <dbReference type="Rhea" id="RHEA:16437"/>
        <dbReference type="ChEBI" id="CHEBI:15378"/>
        <dbReference type="ChEBI" id="CHEBI:16042"/>
        <dbReference type="ChEBI" id="CHEBI:17792"/>
        <dbReference type="ChEBI" id="CHEBI:57925"/>
        <dbReference type="ChEBI" id="CHEBI:90779"/>
        <dbReference type="EC" id="2.5.1.18"/>
    </reaction>
</comment>
<dbReference type="CDD" id="cd03039">
    <property type="entry name" value="GST_N_Sigma_like"/>
    <property type="match status" value="1"/>
</dbReference>
<dbReference type="GO" id="GO:0004364">
    <property type="term" value="F:glutathione transferase activity"/>
    <property type="evidence" value="ECO:0007669"/>
    <property type="project" value="UniProtKB-EC"/>
</dbReference>
<evidence type="ECO:0000256" key="3">
    <source>
        <dbReference type="ARBA" id="ARBA00047960"/>
    </source>
</evidence>
<dbReference type="PROSITE" id="PS50404">
    <property type="entry name" value="GST_NTER"/>
    <property type="match status" value="1"/>
</dbReference>
<dbReference type="InterPro" id="IPR004045">
    <property type="entry name" value="Glutathione_S-Trfase_N"/>
</dbReference>
<evidence type="ECO:0000256" key="1">
    <source>
        <dbReference type="ARBA" id="ARBA00012452"/>
    </source>
</evidence>
<dbReference type="InterPro" id="IPR004046">
    <property type="entry name" value="GST_C"/>
</dbReference>
<protein>
    <recommendedName>
        <fullName evidence="1">glutathione transferase</fullName>
        <ecNumber evidence="1">2.5.1.18</ecNumber>
    </recommendedName>
</protein>
<dbReference type="Gene3D" id="3.40.30.10">
    <property type="entry name" value="Glutaredoxin"/>
    <property type="match status" value="1"/>
</dbReference>
<evidence type="ECO:0000259" key="5">
    <source>
        <dbReference type="PROSITE" id="PS50405"/>
    </source>
</evidence>
<dbReference type="EC" id="2.5.1.18" evidence="1"/>
<proteinExistence type="inferred from homology"/>
<dbReference type="SFLD" id="SFLDS00019">
    <property type="entry name" value="Glutathione_Transferase_(cytos"/>
    <property type="match status" value="1"/>
</dbReference>
<accession>A0AA88I1I4</accession>
<dbReference type="PANTHER" id="PTHR11571:SF150">
    <property type="entry name" value="GLUTATHIONE S-TRANSFERASE"/>
    <property type="match status" value="1"/>
</dbReference>
<dbReference type="SUPFAM" id="SSF52833">
    <property type="entry name" value="Thioredoxin-like"/>
    <property type="match status" value="1"/>
</dbReference>
<dbReference type="Proteomes" id="UP001187531">
    <property type="component" value="Unassembled WGS sequence"/>
</dbReference>
<feature type="domain" description="GST C-terminal" evidence="5">
    <location>
        <begin position="85"/>
        <end position="207"/>
    </location>
</feature>
<comment type="similarity">
    <text evidence="2">Belongs to the GST superfamily. Sigma family.</text>
</comment>
<organism evidence="6 7">
    <name type="scientific">Artemia franciscana</name>
    <name type="common">Brine shrimp</name>
    <name type="synonym">Artemia sanfranciscana</name>
    <dbReference type="NCBI Taxonomy" id="6661"/>
    <lineage>
        <taxon>Eukaryota</taxon>
        <taxon>Metazoa</taxon>
        <taxon>Ecdysozoa</taxon>
        <taxon>Arthropoda</taxon>
        <taxon>Crustacea</taxon>
        <taxon>Branchiopoda</taxon>
        <taxon>Anostraca</taxon>
        <taxon>Artemiidae</taxon>
        <taxon>Artemia</taxon>
    </lineage>
</organism>
<dbReference type="InterPro" id="IPR050213">
    <property type="entry name" value="GST_superfamily"/>
</dbReference>
<dbReference type="SFLD" id="SFLDG01205">
    <property type="entry name" value="AMPS.1"/>
    <property type="match status" value="1"/>
</dbReference>
<reference evidence="6" key="1">
    <citation type="submission" date="2023-07" db="EMBL/GenBank/DDBJ databases">
        <title>Chromosome-level genome assembly of Artemia franciscana.</title>
        <authorList>
            <person name="Jo E."/>
        </authorList>
    </citation>
    <scope>NUCLEOTIDE SEQUENCE</scope>
    <source>
        <tissue evidence="6">Whole body</tissue>
    </source>
</reference>
<dbReference type="InterPro" id="IPR036249">
    <property type="entry name" value="Thioredoxin-like_sf"/>
</dbReference>
<sequence>MAEYKLYYFSKRGRAEPIRLIFAYTGVKYEDIRTTKEEFRSKDSAIKAKTPTGYLPLLEVNGLFLPQTLAIIRYLAKPHGLQPEDPFDSAIADAYADTVCDLVTASLPARRETDPTKKKELGLQVLQEKFLPAMGLFEKRLSDNRQYLIGNKISWVDFVVFAFLDELHRKFGEKPYETAPNAKAYKERIANLPGIKEWIESRPKTEN</sequence>
<evidence type="ECO:0000313" key="7">
    <source>
        <dbReference type="Proteomes" id="UP001187531"/>
    </source>
</evidence>
<dbReference type="CDD" id="cd03192">
    <property type="entry name" value="GST_C_Sigma_like"/>
    <property type="match status" value="1"/>
</dbReference>
<dbReference type="InterPro" id="IPR036282">
    <property type="entry name" value="Glutathione-S-Trfase_C_sf"/>
</dbReference>
<evidence type="ECO:0000259" key="4">
    <source>
        <dbReference type="PROSITE" id="PS50404"/>
    </source>
</evidence>
<feature type="domain" description="GST N-terminal" evidence="4">
    <location>
        <begin position="2"/>
        <end position="83"/>
    </location>
</feature>
<dbReference type="SUPFAM" id="SSF47616">
    <property type="entry name" value="GST C-terminal domain-like"/>
    <property type="match status" value="1"/>
</dbReference>
<dbReference type="Gene3D" id="1.20.1050.10">
    <property type="match status" value="1"/>
</dbReference>
<dbReference type="InterPro" id="IPR040079">
    <property type="entry name" value="Glutathione_S-Trfase"/>
</dbReference>
<dbReference type="InterPro" id="IPR010987">
    <property type="entry name" value="Glutathione-S-Trfase_C-like"/>
</dbReference>
<dbReference type="SFLD" id="SFLDG00363">
    <property type="entry name" value="AMPS_(cytGST):_Alpha-__Mu-__Pi"/>
    <property type="match status" value="1"/>
</dbReference>
<keyword evidence="7" id="KW-1185">Reference proteome</keyword>
<dbReference type="PANTHER" id="PTHR11571">
    <property type="entry name" value="GLUTATHIONE S-TRANSFERASE"/>
    <property type="match status" value="1"/>
</dbReference>
<dbReference type="EMBL" id="JAVRJZ010000012">
    <property type="protein sequence ID" value="KAK2716416.1"/>
    <property type="molecule type" value="Genomic_DNA"/>
</dbReference>
<dbReference type="FunFam" id="1.20.1050.10:FF:000030">
    <property type="entry name" value="Glutathione S-transferase S1"/>
    <property type="match status" value="1"/>
</dbReference>
<gene>
    <name evidence="6" type="ORF">QYM36_010837</name>
</gene>